<dbReference type="PANTHER" id="PTHR47053:SF1">
    <property type="entry name" value="MUREIN DD-ENDOPEPTIDASE MEPH-RELATED"/>
    <property type="match status" value="1"/>
</dbReference>
<dbReference type="InterPro" id="IPR038765">
    <property type="entry name" value="Papain-like_cys_pep_sf"/>
</dbReference>
<dbReference type="RefSeq" id="WP_119839393.1">
    <property type="nucleotide sequence ID" value="NZ_CP060436.1"/>
</dbReference>
<dbReference type="KEGG" id="palw:PSAL_030300"/>
<comment type="similarity">
    <text evidence="1">Belongs to the peptidase C40 family.</text>
</comment>
<evidence type="ECO:0000259" key="5">
    <source>
        <dbReference type="PROSITE" id="PS51935"/>
    </source>
</evidence>
<gene>
    <name evidence="6" type="ORF">PSAL_030300</name>
</gene>
<organism evidence="6 7">
    <name type="scientific">Pseudooceanicola algae</name>
    <dbReference type="NCBI Taxonomy" id="1537215"/>
    <lineage>
        <taxon>Bacteria</taxon>
        <taxon>Pseudomonadati</taxon>
        <taxon>Pseudomonadota</taxon>
        <taxon>Alphaproteobacteria</taxon>
        <taxon>Rhodobacterales</taxon>
        <taxon>Paracoccaceae</taxon>
        <taxon>Pseudooceanicola</taxon>
    </lineage>
</organism>
<dbReference type="Gene3D" id="3.90.1720.10">
    <property type="entry name" value="endopeptidase domain like (from Nostoc punctiforme)"/>
    <property type="match status" value="1"/>
</dbReference>
<keyword evidence="7" id="KW-1185">Reference proteome</keyword>
<dbReference type="InterPro" id="IPR051202">
    <property type="entry name" value="Peptidase_C40"/>
</dbReference>
<dbReference type="GO" id="GO:0008234">
    <property type="term" value="F:cysteine-type peptidase activity"/>
    <property type="evidence" value="ECO:0007669"/>
    <property type="project" value="UniProtKB-KW"/>
</dbReference>
<evidence type="ECO:0000256" key="3">
    <source>
        <dbReference type="ARBA" id="ARBA00022801"/>
    </source>
</evidence>
<dbReference type="Proteomes" id="UP000283786">
    <property type="component" value="Chromosome"/>
</dbReference>
<dbReference type="AlphaFoldDB" id="A0A418SGJ8"/>
<evidence type="ECO:0000256" key="4">
    <source>
        <dbReference type="ARBA" id="ARBA00022807"/>
    </source>
</evidence>
<dbReference type="Pfam" id="PF00877">
    <property type="entry name" value="NLPC_P60"/>
    <property type="match status" value="1"/>
</dbReference>
<evidence type="ECO:0000256" key="1">
    <source>
        <dbReference type="ARBA" id="ARBA00007074"/>
    </source>
</evidence>
<evidence type="ECO:0000313" key="7">
    <source>
        <dbReference type="Proteomes" id="UP000283786"/>
    </source>
</evidence>
<dbReference type="EMBL" id="CP060436">
    <property type="protein sequence ID" value="QPM91775.1"/>
    <property type="molecule type" value="Genomic_DNA"/>
</dbReference>
<feature type="domain" description="NlpC/P60" evidence="5">
    <location>
        <begin position="160"/>
        <end position="284"/>
    </location>
</feature>
<dbReference type="Pfam" id="PF18348">
    <property type="entry name" value="SH3_16"/>
    <property type="match status" value="1"/>
</dbReference>
<reference evidence="6 7" key="1">
    <citation type="submission" date="2020-08" db="EMBL/GenBank/DDBJ databases">
        <title>Genome sequence of Rhodobacteraceae bacterium Lw-13e.</title>
        <authorList>
            <person name="Poehlein A."/>
            <person name="Wolter L."/>
            <person name="Daniel R."/>
            <person name="Brinkhoff T."/>
        </authorList>
    </citation>
    <scope>NUCLEOTIDE SEQUENCE [LARGE SCALE GENOMIC DNA]</scope>
    <source>
        <strain evidence="6 7">Lw-13e</strain>
    </source>
</reference>
<evidence type="ECO:0000256" key="2">
    <source>
        <dbReference type="ARBA" id="ARBA00022670"/>
    </source>
</evidence>
<evidence type="ECO:0000313" key="6">
    <source>
        <dbReference type="EMBL" id="QPM91775.1"/>
    </source>
</evidence>
<protein>
    <recommendedName>
        <fullName evidence="5">NlpC/P60 domain-containing protein</fullName>
    </recommendedName>
</protein>
<name>A0A418SGJ8_9RHOB</name>
<dbReference type="OrthoDB" id="9813368at2"/>
<dbReference type="InterPro" id="IPR000064">
    <property type="entry name" value="NLP_P60_dom"/>
</dbReference>
<dbReference type="GO" id="GO:0006508">
    <property type="term" value="P:proteolysis"/>
    <property type="evidence" value="ECO:0007669"/>
    <property type="project" value="UniProtKB-KW"/>
</dbReference>
<dbReference type="PANTHER" id="PTHR47053">
    <property type="entry name" value="MUREIN DD-ENDOPEPTIDASE MEPH-RELATED"/>
    <property type="match status" value="1"/>
</dbReference>
<accession>A0A418SGJ8</accession>
<sequence>MTSPDRRRWPANARVAAARLKDQIAEMSGAAPEFTAGQSDSIVIPVADLCRTPDGARDRQLLLGAALTVYEIHQGWAFVEAHTDGYTGYVAQTALTGASLSPSHLLTARSSQIYSSPDLKSPDIAALSMGSRIAVTDWQGDFAQTHQGWIPRQHLSPLANSPVTDPVTLAETLLGTPYLWGGNSAFGIDCSGLVQLPLQMLGRACPGDSDMQARELGHDLAPDAPLRRGDLIFWKGHVAWVVAQDLILHANAGSMSVAHEGLAAAIERIEAAGDGLVTARRRLDPS</sequence>
<keyword evidence="4" id="KW-0788">Thiol protease</keyword>
<dbReference type="PROSITE" id="PS51935">
    <property type="entry name" value="NLPC_P60"/>
    <property type="match status" value="1"/>
</dbReference>
<keyword evidence="3" id="KW-0378">Hydrolase</keyword>
<keyword evidence="2" id="KW-0645">Protease</keyword>
<proteinExistence type="inferred from homology"/>
<dbReference type="InterPro" id="IPR041382">
    <property type="entry name" value="SH3_16"/>
</dbReference>
<dbReference type="SUPFAM" id="SSF54001">
    <property type="entry name" value="Cysteine proteinases"/>
    <property type="match status" value="1"/>
</dbReference>